<feature type="domain" description="Ketoreductase" evidence="4">
    <location>
        <begin position="10"/>
        <end position="193"/>
    </location>
</feature>
<dbReference type="InterPro" id="IPR057326">
    <property type="entry name" value="KR_dom"/>
</dbReference>
<dbReference type="SUPFAM" id="SSF51735">
    <property type="entry name" value="NAD(P)-binding Rossmann-fold domains"/>
    <property type="match status" value="1"/>
</dbReference>
<dbReference type="PROSITE" id="PS00061">
    <property type="entry name" value="ADH_SHORT"/>
    <property type="match status" value="1"/>
</dbReference>
<dbReference type="PANTHER" id="PTHR43639">
    <property type="entry name" value="OXIDOREDUCTASE, SHORT-CHAIN DEHYDROGENASE/REDUCTASE FAMILY (AFU_ORTHOLOGUE AFUA_5G02870)"/>
    <property type="match status" value="1"/>
</dbReference>
<keyword evidence="2" id="KW-0521">NADP</keyword>
<gene>
    <name evidence="5" type="ORF">PSALAMII_LOCUS4979</name>
</gene>
<dbReference type="FunFam" id="3.40.50.720:FF:000084">
    <property type="entry name" value="Short-chain dehydrogenase reductase"/>
    <property type="match status" value="1"/>
</dbReference>
<dbReference type="SMART" id="SM00822">
    <property type="entry name" value="PKS_KR"/>
    <property type="match status" value="1"/>
</dbReference>
<dbReference type="InterPro" id="IPR002347">
    <property type="entry name" value="SDR_fam"/>
</dbReference>
<protein>
    <recommendedName>
        <fullName evidence="4">Ketoreductase domain-containing protein</fullName>
    </recommendedName>
</protein>
<dbReference type="PRINTS" id="PR00080">
    <property type="entry name" value="SDRFAMILY"/>
</dbReference>
<dbReference type="Gene3D" id="3.40.50.720">
    <property type="entry name" value="NAD(P)-binding Rossmann-like Domain"/>
    <property type="match status" value="1"/>
</dbReference>
<dbReference type="NCBIfam" id="NF005559">
    <property type="entry name" value="PRK07231.1"/>
    <property type="match status" value="1"/>
</dbReference>
<dbReference type="EMBL" id="CAJVPD010000229">
    <property type="protein sequence ID" value="CAG8374219.1"/>
    <property type="molecule type" value="Genomic_DNA"/>
</dbReference>
<accession>A0A9W4NFZ3</accession>
<dbReference type="OrthoDB" id="43460at2759"/>
<evidence type="ECO:0000313" key="5">
    <source>
        <dbReference type="EMBL" id="CAG8374219.1"/>
    </source>
</evidence>
<name>A0A9W4NFZ3_9EURO</name>
<dbReference type="InterPro" id="IPR020904">
    <property type="entry name" value="Sc_DH/Rdtase_CS"/>
</dbReference>
<organism evidence="5 6">
    <name type="scientific">Penicillium salamii</name>
    <dbReference type="NCBI Taxonomy" id="1612424"/>
    <lineage>
        <taxon>Eukaryota</taxon>
        <taxon>Fungi</taxon>
        <taxon>Dikarya</taxon>
        <taxon>Ascomycota</taxon>
        <taxon>Pezizomycotina</taxon>
        <taxon>Eurotiomycetes</taxon>
        <taxon>Eurotiomycetidae</taxon>
        <taxon>Eurotiales</taxon>
        <taxon>Aspergillaceae</taxon>
        <taxon>Penicillium</taxon>
    </lineage>
</organism>
<proteinExistence type="inferred from homology"/>
<evidence type="ECO:0000259" key="4">
    <source>
        <dbReference type="SMART" id="SM00822"/>
    </source>
</evidence>
<dbReference type="Proteomes" id="UP001152592">
    <property type="component" value="Unassembled WGS sequence"/>
</dbReference>
<reference evidence="5" key="1">
    <citation type="submission" date="2021-07" db="EMBL/GenBank/DDBJ databases">
        <authorList>
            <person name="Branca A.L. A."/>
        </authorList>
    </citation>
    <scope>NUCLEOTIDE SEQUENCE</scope>
</reference>
<comment type="caution">
    <text evidence="5">The sequence shown here is derived from an EMBL/GenBank/DDBJ whole genome shotgun (WGS) entry which is preliminary data.</text>
</comment>
<evidence type="ECO:0000256" key="1">
    <source>
        <dbReference type="ARBA" id="ARBA00006484"/>
    </source>
</evidence>
<evidence type="ECO:0000313" key="6">
    <source>
        <dbReference type="Proteomes" id="UP001152592"/>
    </source>
</evidence>
<evidence type="ECO:0000256" key="2">
    <source>
        <dbReference type="ARBA" id="ARBA00022857"/>
    </source>
</evidence>
<evidence type="ECO:0000256" key="3">
    <source>
        <dbReference type="ARBA" id="ARBA00023002"/>
    </source>
</evidence>
<comment type="similarity">
    <text evidence="1">Belongs to the short-chain dehydrogenases/reductases (SDR) family.</text>
</comment>
<dbReference type="PANTHER" id="PTHR43639:SF1">
    <property type="entry name" value="SHORT-CHAIN DEHYDROGENASE_REDUCTASE FAMILY PROTEIN"/>
    <property type="match status" value="1"/>
</dbReference>
<dbReference type="AlphaFoldDB" id="A0A9W4NFZ3"/>
<dbReference type="Pfam" id="PF13561">
    <property type="entry name" value="adh_short_C2"/>
    <property type="match status" value="1"/>
</dbReference>
<dbReference type="PRINTS" id="PR00081">
    <property type="entry name" value="GDHRDH"/>
</dbReference>
<keyword evidence="3" id="KW-0560">Oxidoreductase</keyword>
<dbReference type="GO" id="GO:0016491">
    <property type="term" value="F:oxidoreductase activity"/>
    <property type="evidence" value="ECO:0007669"/>
    <property type="project" value="UniProtKB-KW"/>
</dbReference>
<sequence>MMADRSLEGKVALVTGSSRGIGSAIAVRLGQHGANVVVNYVSSSDAAEQMAEQIRSHGVKAITVKANVSKKEEIEMLFQRIIAEFGQLDIVISNSGVEHFGRLEEVTEAEIDKTFNVNVKGQFFVAQEAYKYLASSGRLILTSSVAAQQGYPNHSIYSASKAAVQGLVKCLAHDFAPRQITVNAIAPGGIKTDMYAEAAANYFPEGNRMSEAEIEAAVSKVSPLNRIGLPEDVAGVVALLSSPESQWLTGQTFSVSGGAYMN</sequence>
<dbReference type="InterPro" id="IPR036291">
    <property type="entry name" value="NAD(P)-bd_dom_sf"/>
</dbReference>